<gene>
    <name evidence="1" type="ORF">THS5294_02203</name>
</gene>
<evidence type="ECO:0000313" key="1">
    <source>
        <dbReference type="EMBL" id="CUH60906.1"/>
    </source>
</evidence>
<dbReference type="AlphaFoldDB" id="A0A0N7LTJ9"/>
<protein>
    <submittedName>
        <fullName evidence="1">Uncharacterized protein</fullName>
    </submittedName>
</protein>
<dbReference type="RefSeq" id="WP_058123774.1">
    <property type="nucleotide sequence ID" value="NZ_CYRX01000031.1"/>
</dbReference>
<dbReference type="Proteomes" id="UP000051298">
    <property type="component" value="Unassembled WGS sequence"/>
</dbReference>
<organism evidence="1 2">
    <name type="scientific">Thalassobacter stenotrophicus</name>
    <dbReference type="NCBI Taxonomy" id="266809"/>
    <lineage>
        <taxon>Bacteria</taxon>
        <taxon>Pseudomonadati</taxon>
        <taxon>Pseudomonadota</taxon>
        <taxon>Alphaproteobacteria</taxon>
        <taxon>Rhodobacterales</taxon>
        <taxon>Roseobacteraceae</taxon>
        <taxon>Thalassobacter</taxon>
    </lineage>
</organism>
<dbReference type="EMBL" id="CYRX01000031">
    <property type="protein sequence ID" value="CUH60906.1"/>
    <property type="molecule type" value="Genomic_DNA"/>
</dbReference>
<sequence length="102" mass="11866">MKLSDLLKFERTLNRLSYSHEIVHFNRKHSYMNDFNDVPFPHIKKIKIKGSQVSTQVHGSCCSWKEIFQITDELIPELENPNEIYLEDIALDGNILFVSLGS</sequence>
<accession>A0A0N7LTJ9</accession>
<proteinExistence type="predicted"/>
<name>A0A0N7LTJ9_9RHOB</name>
<evidence type="ECO:0000313" key="2">
    <source>
        <dbReference type="Proteomes" id="UP000051298"/>
    </source>
</evidence>
<reference evidence="1 2" key="1">
    <citation type="submission" date="2015-09" db="EMBL/GenBank/DDBJ databases">
        <authorList>
            <consortium name="Swine Surveillance"/>
        </authorList>
    </citation>
    <scope>NUCLEOTIDE SEQUENCE [LARGE SCALE GENOMIC DNA]</scope>
    <source>
        <strain evidence="1 2">CECT 5294</strain>
    </source>
</reference>